<dbReference type="EMBL" id="NKUJ01000009">
    <property type="protein sequence ID" value="RMJ19332.1"/>
    <property type="molecule type" value="Genomic_DNA"/>
</dbReference>
<dbReference type="CDD" id="cd06572">
    <property type="entry name" value="Histidinol_dh"/>
    <property type="match status" value="1"/>
</dbReference>
<comment type="similarity">
    <text evidence="3 7 9">Belongs to the histidinol dehydrogenase family.</text>
</comment>
<evidence type="ECO:0000313" key="11">
    <source>
        <dbReference type="Proteomes" id="UP000277212"/>
    </source>
</evidence>
<dbReference type="PROSITE" id="PS00611">
    <property type="entry name" value="HISOL_DEHYDROGENASE"/>
    <property type="match status" value="1"/>
</dbReference>
<sequence length="413" mass="44184">MEHGNGSENFYRSRSAVNNAKSTPDVDVPGIVKGVISDIVANGDAAVRSYSQKFDKWTPEYFKLSSKQIDDIIATVDPQTVEDIKTVQSNVRRFAQAQRESIRDFEIESEPGVFLGQKNIPIERVGAYIPGGRYPLLASAHMTIVTAKVAGVSHVIGCTPPIAGKIPNATVTAMHLAGCDEIFILGGVQAVAAMALGTETVTKVGFIAGPGNAFVAEAKRQLYGAVGIDIVAGPTETLVVADEYADPLTVATDLVSQAEHGPDTPAVLITTSQSIAEKTLHYVDACLEHLSTKALAAVSWRDHGEVIVVDNLDEAYKVADTFASEHCIGTNHVLPIKKGARYSGGLWVGKYLKTCTYQEVVDEKASGELGRLCGRAARAENFEAHARSGDVRAANYLKDTVSWIKTANEKVNA</sequence>
<comment type="caution">
    <text evidence="10">The sequence shown here is derived from an EMBL/GenBank/DDBJ whole genome shotgun (WGS) entry which is preliminary data.</text>
</comment>
<comment type="function">
    <text evidence="7">Catalyzes the sequential NAD-dependent oxidations of L-histidinol to L-histidinaldehyde and then to L-histidine.</text>
</comment>
<dbReference type="InterPro" id="IPR001692">
    <property type="entry name" value="Histidinol_DH_CS"/>
</dbReference>
<evidence type="ECO:0000256" key="4">
    <source>
        <dbReference type="ARBA" id="ARBA00022723"/>
    </source>
</evidence>
<evidence type="ECO:0000256" key="2">
    <source>
        <dbReference type="ARBA" id="ARBA00004940"/>
    </source>
</evidence>
<evidence type="ECO:0000256" key="1">
    <source>
        <dbReference type="ARBA" id="ARBA00001947"/>
    </source>
</evidence>
<evidence type="ECO:0000256" key="8">
    <source>
        <dbReference type="PIRSR" id="PIRSR000099-2"/>
    </source>
</evidence>
<dbReference type="OrthoDB" id="1703565at2759"/>
<dbReference type="GO" id="GO:0000105">
    <property type="term" value="P:L-histidine biosynthetic process"/>
    <property type="evidence" value="ECO:0007669"/>
    <property type="project" value="UniProtKB-UniRule"/>
</dbReference>
<keyword evidence="7" id="KW-0368">Histidine biosynthesis</keyword>
<keyword evidence="4" id="KW-0479">Metal-binding</keyword>
<protein>
    <recommendedName>
        <fullName evidence="7">Histidinol dehydrogenase</fullName>
        <shortName evidence="7">HDH</shortName>
        <ecNumber evidence="7">1.1.1.23</ecNumber>
    </recommendedName>
</protein>
<dbReference type="InterPro" id="IPR022695">
    <property type="entry name" value="Histidinol_DH_monofunct"/>
</dbReference>
<keyword evidence="7" id="KW-0028">Amino-acid biosynthesis</keyword>
<dbReference type="STRING" id="2010991.A0A3M2SQA8"/>
<evidence type="ECO:0000313" key="10">
    <source>
        <dbReference type="EMBL" id="RMJ19332.1"/>
    </source>
</evidence>
<dbReference type="GO" id="GO:0005829">
    <property type="term" value="C:cytosol"/>
    <property type="evidence" value="ECO:0007669"/>
    <property type="project" value="TreeGrafter"/>
</dbReference>
<dbReference type="PIRSF" id="PIRSF000099">
    <property type="entry name" value="Histidinol_dh"/>
    <property type="match status" value="1"/>
</dbReference>
<feature type="binding site" evidence="8">
    <location>
        <position position="212"/>
    </location>
    <ligand>
        <name>NAD(+)</name>
        <dbReference type="ChEBI" id="CHEBI:57540"/>
    </ligand>
</feature>
<dbReference type="Proteomes" id="UP000277212">
    <property type="component" value="Unassembled WGS sequence"/>
</dbReference>
<dbReference type="FunFam" id="3.40.50.1980:FF:000026">
    <property type="entry name" value="Histidinol dehydrogenase"/>
    <property type="match status" value="1"/>
</dbReference>
<dbReference type="PANTHER" id="PTHR21256:SF14">
    <property type="entry name" value="HISTIDINOL DEHYDROGENASE"/>
    <property type="match status" value="1"/>
</dbReference>
<evidence type="ECO:0000256" key="7">
    <source>
        <dbReference type="PIRNR" id="PIRNR000099"/>
    </source>
</evidence>
<dbReference type="SUPFAM" id="SSF53720">
    <property type="entry name" value="ALDH-like"/>
    <property type="match status" value="1"/>
</dbReference>
<dbReference type="NCBIfam" id="TIGR00069">
    <property type="entry name" value="hisD"/>
    <property type="match status" value="1"/>
</dbReference>
<reference evidence="10 11" key="1">
    <citation type="submission" date="2017-06" db="EMBL/GenBank/DDBJ databases">
        <title>Comparative genomic analysis of Ambrosia Fusariam Clade fungi.</title>
        <authorList>
            <person name="Stajich J.E."/>
            <person name="Carrillo J."/>
            <person name="Kijimoto T."/>
            <person name="Eskalen A."/>
            <person name="O'Donnell K."/>
            <person name="Kasson M."/>
        </authorList>
    </citation>
    <scope>NUCLEOTIDE SEQUENCE [LARGE SCALE GENOMIC DNA]</scope>
    <source>
        <strain evidence="10">UCR3666</strain>
    </source>
</reference>
<keyword evidence="11" id="KW-1185">Reference proteome</keyword>
<comment type="cofactor">
    <cofactor evidence="1">
        <name>Zn(2+)</name>
        <dbReference type="ChEBI" id="CHEBI:29105"/>
    </cofactor>
</comment>
<dbReference type="PRINTS" id="PR00083">
    <property type="entry name" value="HOLDHDRGNASE"/>
</dbReference>
<name>A0A3M2SQA8_9HYPO</name>
<dbReference type="InterPro" id="IPR016161">
    <property type="entry name" value="Ald_DH/histidinol_DH"/>
</dbReference>
<keyword evidence="6 7" id="KW-0560">Oxidoreductase</keyword>
<dbReference type="Pfam" id="PF00815">
    <property type="entry name" value="Histidinol_dh"/>
    <property type="match status" value="1"/>
</dbReference>
<proteinExistence type="inferred from homology"/>
<feature type="binding site" evidence="8">
    <location>
        <position position="128"/>
    </location>
    <ligand>
        <name>NAD(+)</name>
        <dbReference type="ChEBI" id="CHEBI:57540"/>
    </ligand>
</feature>
<accession>A0A3M2SQA8</accession>
<keyword evidence="5" id="KW-0862">Zinc</keyword>
<evidence type="ECO:0000256" key="6">
    <source>
        <dbReference type="ARBA" id="ARBA00023002"/>
    </source>
</evidence>
<organism evidence="10 11">
    <name type="scientific">Fusarium kuroshium</name>
    <dbReference type="NCBI Taxonomy" id="2010991"/>
    <lineage>
        <taxon>Eukaryota</taxon>
        <taxon>Fungi</taxon>
        <taxon>Dikarya</taxon>
        <taxon>Ascomycota</taxon>
        <taxon>Pezizomycotina</taxon>
        <taxon>Sordariomycetes</taxon>
        <taxon>Hypocreomycetidae</taxon>
        <taxon>Hypocreales</taxon>
        <taxon>Nectriaceae</taxon>
        <taxon>Fusarium</taxon>
        <taxon>Fusarium solani species complex</taxon>
    </lineage>
</organism>
<feature type="binding site" evidence="8">
    <location>
        <position position="189"/>
    </location>
    <ligand>
        <name>NAD(+)</name>
        <dbReference type="ChEBI" id="CHEBI:57540"/>
    </ligand>
</feature>
<dbReference type="GO" id="GO:0004399">
    <property type="term" value="F:histidinol dehydrogenase activity"/>
    <property type="evidence" value="ECO:0007669"/>
    <property type="project" value="UniProtKB-UniRule"/>
</dbReference>
<dbReference type="UniPathway" id="UPA00031">
    <property type="reaction ID" value="UER00014"/>
</dbReference>
<evidence type="ECO:0000256" key="9">
    <source>
        <dbReference type="RuleBase" id="RU004175"/>
    </source>
</evidence>
<keyword evidence="7 8" id="KW-0520">NAD</keyword>
<dbReference type="GO" id="GO:0051287">
    <property type="term" value="F:NAD binding"/>
    <property type="evidence" value="ECO:0007669"/>
    <property type="project" value="InterPro"/>
</dbReference>
<dbReference type="InterPro" id="IPR012131">
    <property type="entry name" value="Hstdl_DH"/>
</dbReference>
<dbReference type="AlphaFoldDB" id="A0A3M2SQA8"/>
<dbReference type="EC" id="1.1.1.23" evidence="7"/>
<dbReference type="GO" id="GO:0046872">
    <property type="term" value="F:metal ion binding"/>
    <property type="evidence" value="ECO:0007669"/>
    <property type="project" value="UniProtKB-KW"/>
</dbReference>
<evidence type="ECO:0000256" key="3">
    <source>
        <dbReference type="ARBA" id="ARBA00010178"/>
    </source>
</evidence>
<dbReference type="PANTHER" id="PTHR21256">
    <property type="entry name" value="HISTIDINOL DEHYDROGENASE HDH"/>
    <property type="match status" value="1"/>
</dbReference>
<dbReference type="Gene3D" id="3.40.50.1980">
    <property type="entry name" value="Nitrogenase molybdenum iron protein domain"/>
    <property type="match status" value="2"/>
</dbReference>
<evidence type="ECO:0000256" key="5">
    <source>
        <dbReference type="ARBA" id="ARBA00022833"/>
    </source>
</evidence>
<comment type="catalytic activity">
    <reaction evidence="7">
        <text>L-histidinol + 2 NAD(+) + H2O = L-histidine + 2 NADH + 3 H(+)</text>
        <dbReference type="Rhea" id="RHEA:20641"/>
        <dbReference type="ChEBI" id="CHEBI:15377"/>
        <dbReference type="ChEBI" id="CHEBI:15378"/>
        <dbReference type="ChEBI" id="CHEBI:57540"/>
        <dbReference type="ChEBI" id="CHEBI:57595"/>
        <dbReference type="ChEBI" id="CHEBI:57699"/>
        <dbReference type="ChEBI" id="CHEBI:57945"/>
        <dbReference type="EC" id="1.1.1.23"/>
    </reaction>
</comment>
<gene>
    <name evidence="10" type="ORF">CDV36_000979</name>
</gene>
<comment type="pathway">
    <text evidence="2 7">Amino-acid biosynthesis; L-histidine biosynthesis; L-histidine from 5-phospho-alpha-D-ribose 1-diphosphate: step 9/9.</text>
</comment>